<dbReference type="PANTHER" id="PTHR42825">
    <property type="entry name" value="AMINO ACID AMINOTRANSFERASE"/>
    <property type="match status" value="1"/>
</dbReference>
<comment type="caution">
    <text evidence="10">The sequence shown here is derived from an EMBL/GenBank/DDBJ whole genome shotgun (WGS) entry which is preliminary data.</text>
</comment>
<dbReference type="GO" id="GO:0005737">
    <property type="term" value="C:cytoplasm"/>
    <property type="evidence" value="ECO:0007669"/>
    <property type="project" value="UniProtKB-ARBA"/>
</dbReference>
<feature type="compositionally biased region" description="Polar residues" evidence="9">
    <location>
        <begin position="1"/>
        <end position="10"/>
    </location>
</feature>
<protein>
    <recommendedName>
        <fullName evidence="8">Branched-chain-amino-acid aminotransferase</fullName>
        <ecNumber evidence="8">2.6.1.42</ecNumber>
    </recommendedName>
</protein>
<dbReference type="Pfam" id="PF01063">
    <property type="entry name" value="Aminotran_4"/>
    <property type="match status" value="1"/>
</dbReference>
<comment type="catalytic activity">
    <reaction evidence="8">
        <text>L-leucine + 2-oxoglutarate = 4-methyl-2-oxopentanoate + L-glutamate</text>
        <dbReference type="Rhea" id="RHEA:18321"/>
        <dbReference type="ChEBI" id="CHEBI:16810"/>
        <dbReference type="ChEBI" id="CHEBI:17865"/>
        <dbReference type="ChEBI" id="CHEBI:29985"/>
        <dbReference type="ChEBI" id="CHEBI:57427"/>
        <dbReference type="EC" id="2.6.1.42"/>
    </reaction>
</comment>
<dbReference type="CDD" id="cd01557">
    <property type="entry name" value="BCAT_beta_family"/>
    <property type="match status" value="1"/>
</dbReference>
<keyword evidence="5 7" id="KW-0663">Pyridoxal phosphate</keyword>
<dbReference type="NCBIfam" id="NF009897">
    <property type="entry name" value="PRK13357.1"/>
    <property type="match status" value="1"/>
</dbReference>
<keyword evidence="3 8" id="KW-0032">Aminotransferase</keyword>
<dbReference type="GO" id="GO:0009082">
    <property type="term" value="P:branched-chain amino acid biosynthetic process"/>
    <property type="evidence" value="ECO:0007669"/>
    <property type="project" value="UniProtKB-KW"/>
</dbReference>
<dbReference type="InterPro" id="IPR043132">
    <property type="entry name" value="BCAT-like_C"/>
</dbReference>
<name>A0AA39VMG3_ACESA</name>
<dbReference type="InterPro" id="IPR005786">
    <property type="entry name" value="B_amino_transII"/>
</dbReference>
<dbReference type="GO" id="GO:0008652">
    <property type="term" value="P:amino acid biosynthetic process"/>
    <property type="evidence" value="ECO:0007669"/>
    <property type="project" value="UniProtKB-KW"/>
</dbReference>
<comment type="similarity">
    <text evidence="2 6">Belongs to the class-IV pyridoxal-phosphate-dependent aminotransferase family.</text>
</comment>
<reference evidence="10" key="1">
    <citation type="journal article" date="2022" name="Plant J.">
        <title>Strategies of tolerance reflected in two North American maple genomes.</title>
        <authorList>
            <person name="McEvoy S.L."/>
            <person name="Sezen U.U."/>
            <person name="Trouern-Trend A."/>
            <person name="McMahon S.M."/>
            <person name="Schaberg P.G."/>
            <person name="Yang J."/>
            <person name="Wegrzyn J.L."/>
            <person name="Swenson N.G."/>
        </authorList>
    </citation>
    <scope>NUCLEOTIDE SEQUENCE</scope>
    <source>
        <strain evidence="10">NS2018</strain>
    </source>
</reference>
<dbReference type="NCBIfam" id="TIGR01123">
    <property type="entry name" value="ilvE_II"/>
    <property type="match status" value="1"/>
</dbReference>
<comment type="cofactor">
    <cofactor evidence="1 7">
        <name>pyridoxal 5'-phosphate</name>
        <dbReference type="ChEBI" id="CHEBI:597326"/>
    </cofactor>
</comment>
<dbReference type="InterPro" id="IPR033939">
    <property type="entry name" value="BCAT_family"/>
</dbReference>
<evidence type="ECO:0000256" key="5">
    <source>
        <dbReference type="ARBA" id="ARBA00022898"/>
    </source>
</evidence>
<dbReference type="InterPro" id="IPR043131">
    <property type="entry name" value="BCAT-like_N"/>
</dbReference>
<evidence type="ECO:0000256" key="8">
    <source>
        <dbReference type="RuleBase" id="RU004517"/>
    </source>
</evidence>
<dbReference type="SUPFAM" id="SSF56752">
    <property type="entry name" value="D-aminoacid aminotransferase-like PLP-dependent enzymes"/>
    <property type="match status" value="1"/>
</dbReference>
<dbReference type="Proteomes" id="UP001168877">
    <property type="component" value="Unassembled WGS sequence"/>
</dbReference>
<evidence type="ECO:0000313" key="11">
    <source>
        <dbReference type="Proteomes" id="UP001168877"/>
    </source>
</evidence>
<organism evidence="10 11">
    <name type="scientific">Acer saccharum</name>
    <name type="common">Sugar maple</name>
    <dbReference type="NCBI Taxonomy" id="4024"/>
    <lineage>
        <taxon>Eukaryota</taxon>
        <taxon>Viridiplantae</taxon>
        <taxon>Streptophyta</taxon>
        <taxon>Embryophyta</taxon>
        <taxon>Tracheophyta</taxon>
        <taxon>Spermatophyta</taxon>
        <taxon>Magnoliopsida</taxon>
        <taxon>eudicotyledons</taxon>
        <taxon>Gunneridae</taxon>
        <taxon>Pentapetalae</taxon>
        <taxon>rosids</taxon>
        <taxon>malvids</taxon>
        <taxon>Sapindales</taxon>
        <taxon>Sapindaceae</taxon>
        <taxon>Hippocastanoideae</taxon>
        <taxon>Acereae</taxon>
        <taxon>Acer</taxon>
    </lineage>
</organism>
<evidence type="ECO:0000256" key="3">
    <source>
        <dbReference type="ARBA" id="ARBA00022576"/>
    </source>
</evidence>
<dbReference type="InterPro" id="IPR001544">
    <property type="entry name" value="Aminotrans_IV"/>
</dbReference>
<evidence type="ECO:0000256" key="1">
    <source>
        <dbReference type="ARBA" id="ARBA00001933"/>
    </source>
</evidence>
<evidence type="ECO:0000256" key="2">
    <source>
        <dbReference type="ARBA" id="ARBA00009320"/>
    </source>
</evidence>
<evidence type="ECO:0000256" key="9">
    <source>
        <dbReference type="SAM" id="MobiDB-lite"/>
    </source>
</evidence>
<keyword evidence="8" id="KW-0028">Amino-acid biosynthesis</keyword>
<dbReference type="Gene3D" id="3.20.10.10">
    <property type="entry name" value="D-amino Acid Aminotransferase, subunit A, domain 2"/>
    <property type="match status" value="1"/>
</dbReference>
<dbReference type="FunFam" id="3.30.470.10:FF:000003">
    <property type="entry name" value="Branched-chain-amino-acid aminotransferase"/>
    <property type="match status" value="1"/>
</dbReference>
<dbReference type="Gene3D" id="3.30.470.10">
    <property type="match status" value="1"/>
</dbReference>
<reference evidence="10" key="2">
    <citation type="submission" date="2023-06" db="EMBL/GenBank/DDBJ databases">
        <authorList>
            <person name="Swenson N.G."/>
            <person name="Wegrzyn J.L."/>
            <person name="Mcevoy S.L."/>
        </authorList>
    </citation>
    <scope>NUCLEOTIDE SEQUENCE</scope>
    <source>
        <strain evidence="10">NS2018</strain>
        <tissue evidence="10">Leaf</tissue>
    </source>
</reference>
<feature type="compositionally biased region" description="Low complexity" evidence="9">
    <location>
        <begin position="42"/>
        <end position="56"/>
    </location>
</feature>
<evidence type="ECO:0000256" key="7">
    <source>
        <dbReference type="RuleBase" id="RU004516"/>
    </source>
</evidence>
<dbReference type="FunFam" id="3.20.10.10:FF:000003">
    <property type="entry name" value="Branched-chain-amino-acid aminotransferase"/>
    <property type="match status" value="1"/>
</dbReference>
<gene>
    <name evidence="10" type="ORF">LWI29_034484</name>
</gene>
<dbReference type="EMBL" id="JAUESC010000384">
    <property type="protein sequence ID" value="KAK0583198.1"/>
    <property type="molecule type" value="Genomic_DNA"/>
</dbReference>
<dbReference type="PANTHER" id="PTHR42825:SF28">
    <property type="entry name" value="BRANCHED-CHAIN-AMINO-ACID AMINOTRANSFERASE 7-RELATED"/>
    <property type="match status" value="1"/>
</dbReference>
<sequence>MPLSSVSHTLSHIRRSTNKNGNASSSRLPHSPVTPQSRQSSHHSLSPHPSTTLHTPVPMNQPLHIAISVPPLSPAPELPLSSAPANVPALSRHPMVTSDVKGEYANYKWDELGFGLIPTDYMYVMNCSKEENSFSKGSLVRFGNMEMNPSSGILNYGQGVLEGLKAYRREDEKIMLFRPELNAMRMKIGAERMCMPPPTTQQFLDAIKQTVHANKRWVPPPGKGSMYIRPLLLGSGPRLGVGPASEYTFITYASPVGNYHEGTLNLVVEENIYRATPGGTGCIKAIINYASIYKAITEARAKGFSDVLFLDSKTGKNLEEASTSNIFIVKGNVISTPATDGTILPGITRKSAIEVARVLGYKVEERSVPVEELSDADEVFLTGTAMVINPVDSVTYQGKRTEYKKGADTVGHNIYEMLTGIQFGRVEDKMGWTVELK</sequence>
<feature type="region of interest" description="Disordered" evidence="9">
    <location>
        <begin position="1"/>
        <end position="58"/>
    </location>
</feature>
<dbReference type="InterPro" id="IPR018300">
    <property type="entry name" value="Aminotrans_IV_CS"/>
</dbReference>
<comment type="catalytic activity">
    <reaction evidence="8">
        <text>L-valine + 2-oxoglutarate = 3-methyl-2-oxobutanoate + L-glutamate</text>
        <dbReference type="Rhea" id="RHEA:24813"/>
        <dbReference type="ChEBI" id="CHEBI:11851"/>
        <dbReference type="ChEBI" id="CHEBI:16810"/>
        <dbReference type="ChEBI" id="CHEBI:29985"/>
        <dbReference type="ChEBI" id="CHEBI:57762"/>
        <dbReference type="EC" id="2.6.1.42"/>
    </reaction>
</comment>
<dbReference type="GO" id="GO:0004084">
    <property type="term" value="F:branched-chain-amino-acid transaminase activity"/>
    <property type="evidence" value="ECO:0007669"/>
    <property type="project" value="UniProtKB-EC"/>
</dbReference>
<evidence type="ECO:0000256" key="4">
    <source>
        <dbReference type="ARBA" id="ARBA00022679"/>
    </source>
</evidence>
<accession>A0AA39VMG3</accession>
<evidence type="ECO:0000313" key="10">
    <source>
        <dbReference type="EMBL" id="KAK0583198.1"/>
    </source>
</evidence>
<proteinExistence type="inferred from homology"/>
<evidence type="ECO:0000256" key="6">
    <source>
        <dbReference type="RuleBase" id="RU004106"/>
    </source>
</evidence>
<keyword evidence="11" id="KW-1185">Reference proteome</keyword>
<keyword evidence="8" id="KW-0100">Branched-chain amino acid biosynthesis</keyword>
<feature type="compositionally biased region" description="Polar residues" evidence="9">
    <location>
        <begin position="18"/>
        <end position="39"/>
    </location>
</feature>
<dbReference type="InterPro" id="IPR036038">
    <property type="entry name" value="Aminotransferase-like"/>
</dbReference>
<dbReference type="PROSITE" id="PS00770">
    <property type="entry name" value="AA_TRANSFER_CLASS_4"/>
    <property type="match status" value="1"/>
</dbReference>
<keyword evidence="4 8" id="KW-0808">Transferase</keyword>
<dbReference type="AlphaFoldDB" id="A0AA39VMG3"/>
<comment type="catalytic activity">
    <reaction evidence="8">
        <text>L-isoleucine + 2-oxoglutarate = (S)-3-methyl-2-oxopentanoate + L-glutamate</text>
        <dbReference type="Rhea" id="RHEA:24801"/>
        <dbReference type="ChEBI" id="CHEBI:16810"/>
        <dbReference type="ChEBI" id="CHEBI:29985"/>
        <dbReference type="ChEBI" id="CHEBI:35146"/>
        <dbReference type="ChEBI" id="CHEBI:58045"/>
        <dbReference type="EC" id="2.6.1.42"/>
    </reaction>
</comment>
<dbReference type="EC" id="2.6.1.42" evidence="8"/>